<dbReference type="SUPFAM" id="SSF53448">
    <property type="entry name" value="Nucleotide-diphospho-sugar transferases"/>
    <property type="match status" value="1"/>
</dbReference>
<dbReference type="STRING" id="1618345.UT18_C0008G0014"/>
<comment type="caution">
    <text evidence="2">The sequence shown here is derived from an EMBL/GenBank/DDBJ whole genome shotgun (WGS) entry which is preliminary data.</text>
</comment>
<evidence type="ECO:0000259" key="1">
    <source>
        <dbReference type="Pfam" id="PF00535"/>
    </source>
</evidence>
<protein>
    <submittedName>
        <fullName evidence="2">Glycosyl transferase family 2</fullName>
    </submittedName>
</protein>
<sequence length="251" mass="28179">MTFEICHSSFSVYCLLFTVYNVPMKLFITLPAFNEGKIIAKVLKGLPSKIDGIDKIQVVVINDGSTDNTLSELKRFPKVKVISHMVNRGLGAALNTGFLYARKNGADILVTIDADGQHDPRDIEKIIKPILQKKADTVIGSRLKNPEDMPWYRIIGNFGLNLATYLFFGAWTTDSQSGIRAFSAKALKVINIKSDRMEVSSEIIREIGLKKLKVAEVPVKAIYSKYSLDKGQKNTNIFNIIFKMIWRGFND</sequence>
<dbReference type="GO" id="GO:0016740">
    <property type="term" value="F:transferase activity"/>
    <property type="evidence" value="ECO:0007669"/>
    <property type="project" value="UniProtKB-KW"/>
</dbReference>
<dbReference type="EMBL" id="LBVV01000008">
    <property type="protein sequence ID" value="KKQ94709.1"/>
    <property type="molecule type" value="Genomic_DNA"/>
</dbReference>
<gene>
    <name evidence="2" type="ORF">UT18_C0008G0014</name>
</gene>
<dbReference type="Pfam" id="PF00535">
    <property type="entry name" value="Glycos_transf_2"/>
    <property type="match status" value="1"/>
</dbReference>
<feature type="domain" description="Glycosyltransferase 2-like" evidence="1">
    <location>
        <begin position="29"/>
        <end position="187"/>
    </location>
</feature>
<dbReference type="AlphaFoldDB" id="A0A0G0P9B2"/>
<keyword evidence="2" id="KW-0808">Transferase</keyword>
<organism evidence="2 3">
    <name type="scientific">candidate division CPR2 bacterium GW2011_GWC2_39_10</name>
    <dbReference type="NCBI Taxonomy" id="1618345"/>
    <lineage>
        <taxon>Bacteria</taxon>
        <taxon>Bacteria division CPR2</taxon>
    </lineage>
</organism>
<proteinExistence type="predicted"/>
<dbReference type="CDD" id="cd04179">
    <property type="entry name" value="DPM_DPG-synthase_like"/>
    <property type="match status" value="1"/>
</dbReference>
<dbReference type="InterPro" id="IPR050256">
    <property type="entry name" value="Glycosyltransferase_2"/>
</dbReference>
<reference evidence="2" key="1">
    <citation type="journal article" date="2015" name="Nature">
        <title>rRNA introns, odd ribosomes, and small enigmatic genomes across a large radiation of phyla.</title>
        <authorList>
            <person name="Brown C.T."/>
            <person name="Hug L.A."/>
            <person name="Thomas B.C."/>
            <person name="Sharon I."/>
            <person name="Castelle C.J."/>
            <person name="Singh A."/>
            <person name="Wilkins M.J."/>
            <person name="Williams K.H."/>
            <person name="Banfield J.F."/>
        </authorList>
    </citation>
    <scope>NUCLEOTIDE SEQUENCE [LARGE SCALE GENOMIC DNA]</scope>
</reference>
<evidence type="ECO:0000313" key="3">
    <source>
        <dbReference type="Proteomes" id="UP000034207"/>
    </source>
</evidence>
<dbReference type="PANTHER" id="PTHR48090">
    <property type="entry name" value="UNDECAPRENYL-PHOSPHATE 4-DEOXY-4-FORMAMIDO-L-ARABINOSE TRANSFERASE-RELATED"/>
    <property type="match status" value="1"/>
</dbReference>
<dbReference type="InterPro" id="IPR029044">
    <property type="entry name" value="Nucleotide-diphossugar_trans"/>
</dbReference>
<dbReference type="Gene3D" id="3.90.550.10">
    <property type="entry name" value="Spore Coat Polysaccharide Biosynthesis Protein SpsA, Chain A"/>
    <property type="match status" value="1"/>
</dbReference>
<name>A0A0G0P9B2_UNCC2</name>
<evidence type="ECO:0000313" key="2">
    <source>
        <dbReference type="EMBL" id="KKQ94709.1"/>
    </source>
</evidence>
<dbReference type="PANTHER" id="PTHR48090:SF7">
    <property type="entry name" value="RFBJ PROTEIN"/>
    <property type="match status" value="1"/>
</dbReference>
<dbReference type="InterPro" id="IPR001173">
    <property type="entry name" value="Glyco_trans_2-like"/>
</dbReference>
<accession>A0A0G0P9B2</accession>
<dbReference type="Proteomes" id="UP000034207">
    <property type="component" value="Unassembled WGS sequence"/>
</dbReference>